<gene>
    <name evidence="4" type="primary">rssB_2</name>
    <name evidence="4" type="ORF">CRYO30217_03117</name>
</gene>
<feature type="domain" description="Response regulatory" evidence="3">
    <location>
        <begin position="3"/>
        <end position="117"/>
    </location>
</feature>
<dbReference type="Proteomes" id="UP000683507">
    <property type="component" value="Chromosome"/>
</dbReference>
<sequence>MAKILWADDEIELLKPHILFLENKGHSLVTVKSGNEALDKVGDEDFDIIFLDENMPGLTGLETLERMKSGTAKTPIVMITKSEEESIMDEAIGGRIADYLIKPVNPNQILLAIKKNLEGKRLVNEKTNSSYQQEFRQLAMDMQDRLDFEGWVEIYDRLVYWELALDESKDPGMQEILSMQKSEANQLFCKFVEKNYKGWLNGEEAPMMSHTVLQKEVFPKIGKSTFLVVIDNLRLDQWKILSEPLQEKFRVEREDSFYAILPTATQYARNALFAGLMPSEIAKKFPNKWKNDDDEGGKNMFEEDFLADNLRRAGLNGKFSYNKITNLNAGKKLADNFSNLLNNEFNVIVYNFVDMLSHARTDMEVIRELADDDAAYRSLTLSWFEHSPLFDMFNLMAKNGCDVIITTDHGTIKVDEPSKIVGDKNTTTNLRYKQGKNLNYQGKDVFEINNPDEVYLPKINLSSKYVFAKQTKYFVYPNNYNYYMNFYKNTFQHGGLSLEEMIVPIAFLKAK</sequence>
<dbReference type="InterPro" id="IPR001789">
    <property type="entry name" value="Sig_transdc_resp-reg_receiver"/>
</dbReference>
<keyword evidence="1 2" id="KW-0597">Phosphoprotein</keyword>
<keyword evidence="5" id="KW-1185">Reference proteome</keyword>
<dbReference type="RefSeq" id="WP_258543307.1">
    <property type="nucleotide sequence ID" value="NZ_OU015584.1"/>
</dbReference>
<evidence type="ECO:0000256" key="2">
    <source>
        <dbReference type="PROSITE-ProRule" id="PRU00169"/>
    </source>
</evidence>
<proteinExistence type="predicted"/>
<dbReference type="PROSITE" id="PS50110">
    <property type="entry name" value="RESPONSE_REGULATORY"/>
    <property type="match status" value="1"/>
</dbReference>
<dbReference type="PANTHER" id="PTHR44591:SF3">
    <property type="entry name" value="RESPONSE REGULATORY DOMAIN-CONTAINING PROTEIN"/>
    <property type="match status" value="1"/>
</dbReference>
<dbReference type="GO" id="GO:0000160">
    <property type="term" value="P:phosphorelay signal transduction system"/>
    <property type="evidence" value="ECO:0007669"/>
    <property type="project" value="InterPro"/>
</dbReference>
<dbReference type="KEGG" id="ptan:CRYO30217_03117"/>
<dbReference type="InterPro" id="IPR011006">
    <property type="entry name" value="CheY-like_superfamily"/>
</dbReference>
<accession>A0A916JPW4</accession>
<reference evidence="4" key="1">
    <citation type="submission" date="2021-04" db="EMBL/GenBank/DDBJ databases">
        <authorList>
            <person name="Rodrigo-Torres L."/>
            <person name="Arahal R. D."/>
            <person name="Lucena T."/>
        </authorList>
    </citation>
    <scope>NUCLEOTIDE SEQUENCE</scope>
    <source>
        <strain evidence="4">AS29M-1</strain>
    </source>
</reference>
<protein>
    <submittedName>
        <fullName evidence="4">Regulator of RpoS</fullName>
    </submittedName>
</protein>
<dbReference type="PANTHER" id="PTHR44591">
    <property type="entry name" value="STRESS RESPONSE REGULATOR PROTEIN 1"/>
    <property type="match status" value="1"/>
</dbReference>
<dbReference type="AlphaFoldDB" id="A0A916JPW4"/>
<dbReference type="Pfam" id="PF08665">
    <property type="entry name" value="PglZ"/>
    <property type="match status" value="1"/>
</dbReference>
<evidence type="ECO:0000313" key="5">
    <source>
        <dbReference type="Proteomes" id="UP000683507"/>
    </source>
</evidence>
<dbReference type="CDD" id="cd00156">
    <property type="entry name" value="REC"/>
    <property type="match status" value="1"/>
</dbReference>
<dbReference type="EMBL" id="OU015584">
    <property type="protein sequence ID" value="CAG5086427.1"/>
    <property type="molecule type" value="Genomic_DNA"/>
</dbReference>
<organism evidence="4 5">
    <name type="scientific">Parvicella tangerina</name>
    <dbReference type="NCBI Taxonomy" id="2829795"/>
    <lineage>
        <taxon>Bacteria</taxon>
        <taxon>Pseudomonadati</taxon>
        <taxon>Bacteroidota</taxon>
        <taxon>Flavobacteriia</taxon>
        <taxon>Flavobacteriales</taxon>
        <taxon>Parvicellaceae</taxon>
        <taxon>Parvicella</taxon>
    </lineage>
</organism>
<evidence type="ECO:0000259" key="3">
    <source>
        <dbReference type="PROSITE" id="PS50110"/>
    </source>
</evidence>
<dbReference type="Pfam" id="PF00072">
    <property type="entry name" value="Response_reg"/>
    <property type="match status" value="1"/>
</dbReference>
<evidence type="ECO:0000256" key="1">
    <source>
        <dbReference type="ARBA" id="ARBA00022553"/>
    </source>
</evidence>
<dbReference type="SUPFAM" id="SSF53649">
    <property type="entry name" value="Alkaline phosphatase-like"/>
    <property type="match status" value="1"/>
</dbReference>
<dbReference type="SMART" id="SM00448">
    <property type="entry name" value="REC"/>
    <property type="match status" value="1"/>
</dbReference>
<dbReference type="InterPro" id="IPR017850">
    <property type="entry name" value="Alkaline_phosphatase_core_sf"/>
</dbReference>
<evidence type="ECO:0000313" key="4">
    <source>
        <dbReference type="EMBL" id="CAG5086427.1"/>
    </source>
</evidence>
<name>A0A916JPW4_9FLAO</name>
<dbReference type="Gene3D" id="3.40.50.2300">
    <property type="match status" value="1"/>
</dbReference>
<feature type="modified residue" description="4-aspartylphosphate" evidence="2">
    <location>
        <position position="52"/>
    </location>
</feature>
<dbReference type="SUPFAM" id="SSF52172">
    <property type="entry name" value="CheY-like"/>
    <property type="match status" value="1"/>
</dbReference>
<dbReference type="InterPro" id="IPR050595">
    <property type="entry name" value="Bact_response_regulator"/>
</dbReference>